<feature type="signal peptide" evidence="10">
    <location>
        <begin position="1"/>
        <end position="23"/>
    </location>
</feature>
<dbReference type="InterPro" id="IPR011013">
    <property type="entry name" value="Gal_mutarotase_sf_dom"/>
</dbReference>
<dbReference type="OrthoDB" id="200349at2759"/>
<name>A0A179G287_METCM</name>
<keyword evidence="15" id="KW-1185">Reference proteome</keyword>
<dbReference type="Pfam" id="PF03633">
    <property type="entry name" value="Glyco_hydro_65C"/>
    <property type="match status" value="1"/>
</dbReference>
<dbReference type="Gene3D" id="2.70.98.40">
    <property type="entry name" value="Glycoside hydrolase, family 65, N-terminal domain"/>
    <property type="match status" value="1"/>
</dbReference>
<dbReference type="Pfam" id="PF03632">
    <property type="entry name" value="Glyco_hydro_65m"/>
    <property type="match status" value="1"/>
</dbReference>
<evidence type="ECO:0000256" key="8">
    <source>
        <dbReference type="ARBA" id="ARBA00030473"/>
    </source>
</evidence>
<dbReference type="Gene3D" id="1.50.10.10">
    <property type="match status" value="1"/>
</dbReference>
<dbReference type="AlphaFoldDB" id="A0A179G287"/>
<evidence type="ECO:0000313" key="14">
    <source>
        <dbReference type="EMBL" id="OAQ71974.1"/>
    </source>
</evidence>
<dbReference type="GO" id="GO:0005993">
    <property type="term" value="P:trehalose catabolic process"/>
    <property type="evidence" value="ECO:0007669"/>
    <property type="project" value="TreeGrafter"/>
</dbReference>
<evidence type="ECO:0000259" key="13">
    <source>
        <dbReference type="Pfam" id="PF03636"/>
    </source>
</evidence>
<evidence type="ECO:0000256" key="9">
    <source>
        <dbReference type="ARBA" id="ARBA00031637"/>
    </source>
</evidence>
<accession>A0A179G287</accession>
<evidence type="ECO:0000256" key="10">
    <source>
        <dbReference type="SAM" id="SignalP"/>
    </source>
</evidence>
<dbReference type="EMBL" id="LSBJ02000001">
    <property type="protein sequence ID" value="OAQ71974.1"/>
    <property type="molecule type" value="Genomic_DNA"/>
</dbReference>
<keyword evidence="4 10" id="KW-0732">Signal</keyword>
<dbReference type="SUPFAM" id="SSF74650">
    <property type="entry name" value="Galactose mutarotase-like"/>
    <property type="match status" value="1"/>
</dbReference>
<proteinExistence type="inferred from homology"/>
<evidence type="ECO:0000256" key="2">
    <source>
        <dbReference type="ARBA" id="ARBA00006768"/>
    </source>
</evidence>
<comment type="caution">
    <text evidence="14">The sequence shown here is derived from an EMBL/GenBank/DDBJ whole genome shotgun (WGS) entry which is preliminary data.</text>
</comment>
<evidence type="ECO:0000256" key="3">
    <source>
        <dbReference type="ARBA" id="ARBA00012757"/>
    </source>
</evidence>
<dbReference type="STRING" id="1380566.A0A179G287"/>
<dbReference type="FunFam" id="2.70.98.40:FF:000004">
    <property type="entry name" value="Alpha,alpha-trehalose glucohydrolase TreA/Ath1"/>
    <property type="match status" value="1"/>
</dbReference>
<feature type="domain" description="Glycoside hydrolase family 65 N-terminal" evidence="13">
    <location>
        <begin position="74"/>
        <end position="341"/>
    </location>
</feature>
<organism evidence="14 15">
    <name type="scientific">Pochonia chlamydosporia 170</name>
    <dbReference type="NCBI Taxonomy" id="1380566"/>
    <lineage>
        <taxon>Eukaryota</taxon>
        <taxon>Fungi</taxon>
        <taxon>Dikarya</taxon>
        <taxon>Ascomycota</taxon>
        <taxon>Pezizomycotina</taxon>
        <taxon>Sordariomycetes</taxon>
        <taxon>Hypocreomycetidae</taxon>
        <taxon>Hypocreales</taxon>
        <taxon>Clavicipitaceae</taxon>
        <taxon>Pochonia</taxon>
    </lineage>
</organism>
<dbReference type="GO" id="GO:0030246">
    <property type="term" value="F:carbohydrate binding"/>
    <property type="evidence" value="ECO:0007669"/>
    <property type="project" value="InterPro"/>
</dbReference>
<evidence type="ECO:0000256" key="6">
    <source>
        <dbReference type="ARBA" id="ARBA00023180"/>
    </source>
</evidence>
<dbReference type="InterPro" id="IPR012341">
    <property type="entry name" value="6hp_glycosidase-like_sf"/>
</dbReference>
<feature type="chain" id="PRO_5008102311" description="alpha,alpha-trehalase" evidence="10">
    <location>
        <begin position="24"/>
        <end position="1079"/>
    </location>
</feature>
<evidence type="ECO:0000256" key="1">
    <source>
        <dbReference type="ARBA" id="ARBA00001576"/>
    </source>
</evidence>
<dbReference type="Proteomes" id="UP000078397">
    <property type="component" value="Unassembled WGS sequence"/>
</dbReference>
<dbReference type="SUPFAM" id="SSF48208">
    <property type="entry name" value="Six-hairpin glycosidases"/>
    <property type="match status" value="1"/>
</dbReference>
<dbReference type="InterPro" id="IPR005195">
    <property type="entry name" value="Glyco_hydro_65_M"/>
</dbReference>
<dbReference type="Pfam" id="PF03636">
    <property type="entry name" value="Glyco_hydro_65N"/>
    <property type="match status" value="1"/>
</dbReference>
<evidence type="ECO:0000256" key="5">
    <source>
        <dbReference type="ARBA" id="ARBA00022801"/>
    </source>
</evidence>
<dbReference type="Gene3D" id="2.60.420.10">
    <property type="entry name" value="Maltose phosphorylase, domain 3"/>
    <property type="match status" value="1"/>
</dbReference>
<dbReference type="GeneID" id="28844141"/>
<feature type="domain" description="Glycoside hydrolase family 65 central catalytic" evidence="11">
    <location>
        <begin position="435"/>
        <end position="622"/>
    </location>
</feature>
<keyword evidence="6" id="KW-0325">Glycoprotein</keyword>
<dbReference type="EC" id="3.2.1.28" evidence="3"/>
<feature type="domain" description="Glycoside hydrolase family 65 C-terminal" evidence="12">
    <location>
        <begin position="774"/>
        <end position="818"/>
    </location>
</feature>
<comment type="catalytic activity">
    <reaction evidence="1">
        <text>alpha,alpha-trehalose + H2O = alpha-D-glucose + beta-D-glucose</text>
        <dbReference type="Rhea" id="RHEA:32675"/>
        <dbReference type="ChEBI" id="CHEBI:15377"/>
        <dbReference type="ChEBI" id="CHEBI:15903"/>
        <dbReference type="ChEBI" id="CHEBI:16551"/>
        <dbReference type="ChEBI" id="CHEBI:17925"/>
        <dbReference type="EC" id="3.2.1.28"/>
    </reaction>
</comment>
<dbReference type="FunFam" id="1.50.10.10:FF:000032">
    <property type="entry name" value="Vacuolar acid trehalase"/>
    <property type="match status" value="1"/>
</dbReference>
<dbReference type="KEGG" id="pchm:VFPPC_00049"/>
<evidence type="ECO:0000256" key="7">
    <source>
        <dbReference type="ARBA" id="ARBA00023295"/>
    </source>
</evidence>
<evidence type="ECO:0000259" key="12">
    <source>
        <dbReference type="Pfam" id="PF03633"/>
    </source>
</evidence>
<evidence type="ECO:0000259" key="11">
    <source>
        <dbReference type="Pfam" id="PF03632"/>
    </source>
</evidence>
<protein>
    <recommendedName>
        <fullName evidence="3">alpha,alpha-trehalase</fullName>
        <ecNumber evidence="3">3.2.1.28</ecNumber>
    </recommendedName>
    <alternativeName>
        <fullName evidence="8">Alpha,alpha-trehalase</fullName>
    </alternativeName>
    <alternativeName>
        <fullName evidence="9">Alpha,alpha-trehalose glucohydrolase</fullName>
    </alternativeName>
</protein>
<dbReference type="InterPro" id="IPR037018">
    <property type="entry name" value="GH65_N"/>
</dbReference>
<gene>
    <name evidence="14" type="ORF">VFPPC_00049</name>
</gene>
<dbReference type="InterPro" id="IPR005194">
    <property type="entry name" value="Glyco_hydro_65_C"/>
</dbReference>
<sequence length="1079" mass="117684">MRAQPFTTTGLVALLNLCSVVRGVTDQDRIAKCLSRYSRGNISGSCNSTKVYNTDFAGVTWDDDNWLLSTTTLEQGRYQSRGSVANGYFGISVSSVGPFFELDSEEDGGDVISGWPLFSRRQSFATIAGFWNAQPDTNGTNFGWLQQYGYESVISGVPHWSGLVLDLGNGVYLDSTVDNKTITNFRSTYDFKAGVLSWSYKWSPSGSNNGSYDIRYLMFTNKLHINQAVVDLEIVPSVDSNATVVNVIDGYSAVRTDFVKSGEDAGAIYSAVRPTGIANVTAYIYANMTGSKDVGLHQKTLVSNKPYIRKNESSIAQAVPVKFSAGKAVRITKYVGAASSDAFEDPQAVAKRAASSALSQGFYKSLRSHVKEWTDVMPDHSVDSYADPKNGTLPQDNYIIDSAIIAVANTYYLLQTTVGPNAQKLVKNAPVNVDSISVGGLVSDSYAGLIFWDADLFMQPGLVVSHPQSAERITNYRVKKYGQAKANAQTSYAGSQNKTVFSKDAAAYPWTSGRFGNCTATGPCWDYQYHLNGDIGISLVNQLVATGDTRYFKDTLFPVYDSIATLYSNLLAPNGSSWTVTNMTDPDEYANHVDAGGYTMPLIAETLQTANTFRAQFGQEKNATWNSMAADVLVLRENGVTLEFTTMNGSAVVKQADVILNTFPLSYTTNYTTQDSLNDLDYYANKQSADGPAMTWAFFSIIANDISPSGCSAYTYSQYSYKPYARAPFYQLSEQLIDNATINGGTHPAYPFLTGHGGANQVGVFGYLGLRLLPDDALHINPNLPPQIEHLKYRTFYWRGWPFSAWSNMTHTTVQRAKHVKPLDSADKRFANKTITVDVGTETNSTAYHLSVNGVVVVPNRDIGHINTTPGNLLQCKSAESPGDYRPGQFPIAAIDGATSTKWQPWYANNLSSITVMLAKDDIGTMVSGMHFNWAQSPPVNATVIFHNSTLKSFAGLDFGASTKNSNFTVVSHLTNVELSNPYDAQSTNLDAIAIPTGNTTNVTLSEPVPASKYATLLIVGNQGLDKVDIDNKNGTGATVSEWAVISDARKETDGKSKPAKLRRSLTWREKTMLKGRML</sequence>
<dbReference type="GO" id="GO:0004555">
    <property type="term" value="F:alpha,alpha-trehalase activity"/>
    <property type="evidence" value="ECO:0007669"/>
    <property type="project" value="UniProtKB-EC"/>
</dbReference>
<dbReference type="InterPro" id="IPR008928">
    <property type="entry name" value="6-hairpin_glycosidase_sf"/>
</dbReference>
<dbReference type="PANTHER" id="PTHR11051">
    <property type="entry name" value="GLYCOSYL HYDROLASE-RELATED"/>
    <property type="match status" value="1"/>
</dbReference>
<dbReference type="GO" id="GO:0009277">
    <property type="term" value="C:fungal-type cell wall"/>
    <property type="evidence" value="ECO:0007669"/>
    <property type="project" value="TreeGrafter"/>
</dbReference>
<reference evidence="14 15" key="1">
    <citation type="journal article" date="2016" name="PLoS Pathog.">
        <title>Biosynthesis of antibiotic leucinostatins in bio-control fungus Purpureocillium lilacinum and their inhibition on phytophthora revealed by genome mining.</title>
        <authorList>
            <person name="Wang G."/>
            <person name="Liu Z."/>
            <person name="Lin R."/>
            <person name="Li E."/>
            <person name="Mao Z."/>
            <person name="Ling J."/>
            <person name="Yang Y."/>
            <person name="Yin W.B."/>
            <person name="Xie B."/>
        </authorList>
    </citation>
    <scope>NUCLEOTIDE SEQUENCE [LARGE SCALE GENOMIC DNA]</scope>
    <source>
        <strain evidence="14">170</strain>
    </source>
</reference>
<dbReference type="InterPro" id="IPR005196">
    <property type="entry name" value="Glyco_hydro_65_N"/>
</dbReference>
<keyword evidence="7" id="KW-0326">Glycosidase</keyword>
<dbReference type="RefSeq" id="XP_018148057.1">
    <property type="nucleotide sequence ID" value="XM_018280147.1"/>
</dbReference>
<evidence type="ECO:0000313" key="15">
    <source>
        <dbReference type="Proteomes" id="UP000078397"/>
    </source>
</evidence>
<comment type="similarity">
    <text evidence="2">Belongs to the glycosyl hydrolase 65 family.</text>
</comment>
<evidence type="ECO:0000256" key="4">
    <source>
        <dbReference type="ARBA" id="ARBA00022729"/>
    </source>
</evidence>
<keyword evidence="5" id="KW-0378">Hydrolase</keyword>
<dbReference type="PANTHER" id="PTHR11051:SF8">
    <property type="entry name" value="PROTEIN-GLUCOSYLGALACTOSYLHYDROXYLYSINE GLUCOSIDASE"/>
    <property type="match status" value="1"/>
</dbReference>